<dbReference type="InterPro" id="IPR013694">
    <property type="entry name" value="VIT"/>
</dbReference>
<dbReference type="SUPFAM" id="SSF53300">
    <property type="entry name" value="vWA-like"/>
    <property type="match status" value="1"/>
</dbReference>
<dbReference type="PANTHER" id="PTHR45737:SF6">
    <property type="entry name" value="VON WILLEBRAND FACTOR A DOMAIN-CONTAINING PROTEIN 5A"/>
    <property type="match status" value="1"/>
</dbReference>
<sequence length="762" mass="83708">MRINSQTSTLQKPCGITDTSPIDGTSIYLPLEQLQVHAEIVDVSATVTLTQTFWQYSPLSTSRATYVFPVPARAAVCAFEMHTEDGRSIKAVAKEKEQARREHERAIRHGRMTGLVEHTTDDIFTISLGSLPSLQMITTKLTYVLDLMDNDLPDQVRLQLPVCIGMRFGTLPEGMVQAKTIPPERISITTEVYMKGAIQSITSPSHSTLTLLPDGDTHKTTSVPSRVAEYRSPTFLSQDFILAIQAEGLDAPRCSAQRGPDGSVAMQLTVVPKFNLPTVSAQEYIFVVDRSCSMAGARIEQAKRALVMLLRALPRQGTVFNIFSFGYRCDSLWGESRIYNAETLETATFHIDRMNADYGGTSIRSALEKVLSSSDTQLPTACFVLTDGEAYDINATIDVVTKAAAGAQTGSPLRVFTLGIGETTSTSESIIAKCSKLVWASRTGILENVSVDWGVPQSALDSNSADDTQTTVLRQGPSKVSSIYTANRFVVLAIVESGTFDIPKEVVLRAQRHSGEIFTFAVPVEVLSNTAQEPQRPLIHTLAARRIIMDLEDIKRGHVSSETKALIIHLGERYQLASRYTSFIAVEGPDQEKLLPVDEESIKAKSDPVQAVESSVDEQEHARRSRSPTRITRTGGPRPARRIVMTDRHSRSRSPSRTADIPPQSVDDEVVRLVRLQSFDGSFPADKQLANIVGQEALDEAEKLCVGPVIWATVLAIAYLQKNLAQQPHLLEGLLEKANEFVQQSPDLDFKALLEKANSLLN</sequence>
<dbReference type="EMBL" id="SGPJ01000071">
    <property type="protein sequence ID" value="THG99718.1"/>
    <property type="molecule type" value="Genomic_DNA"/>
</dbReference>
<dbReference type="PROSITE" id="PS50234">
    <property type="entry name" value="VWFA"/>
    <property type="match status" value="1"/>
</dbReference>
<gene>
    <name evidence="4" type="ORF">EW026_g2700</name>
</gene>
<protein>
    <submittedName>
        <fullName evidence="4">Uncharacterized protein</fullName>
    </submittedName>
</protein>
<comment type="caution">
    <text evidence="4">The sequence shown here is derived from an EMBL/GenBank/DDBJ whole genome shotgun (WGS) entry which is preliminary data.</text>
</comment>
<dbReference type="Proteomes" id="UP000309038">
    <property type="component" value="Unassembled WGS sequence"/>
</dbReference>
<dbReference type="PROSITE" id="PS51468">
    <property type="entry name" value="VIT"/>
    <property type="match status" value="1"/>
</dbReference>
<evidence type="ECO:0000259" key="3">
    <source>
        <dbReference type="PROSITE" id="PS51468"/>
    </source>
</evidence>
<dbReference type="SMART" id="SM00327">
    <property type="entry name" value="VWA"/>
    <property type="match status" value="1"/>
</dbReference>
<feature type="region of interest" description="Disordered" evidence="1">
    <location>
        <begin position="602"/>
        <end position="663"/>
    </location>
</feature>
<keyword evidence="5" id="KW-1185">Reference proteome</keyword>
<organism evidence="4 5">
    <name type="scientific">Hermanssonia centrifuga</name>
    <dbReference type="NCBI Taxonomy" id="98765"/>
    <lineage>
        <taxon>Eukaryota</taxon>
        <taxon>Fungi</taxon>
        <taxon>Dikarya</taxon>
        <taxon>Basidiomycota</taxon>
        <taxon>Agaricomycotina</taxon>
        <taxon>Agaricomycetes</taxon>
        <taxon>Polyporales</taxon>
        <taxon>Meruliaceae</taxon>
        <taxon>Hermanssonia</taxon>
    </lineage>
</organism>
<dbReference type="Pfam" id="PF08487">
    <property type="entry name" value="VIT"/>
    <property type="match status" value="1"/>
</dbReference>
<evidence type="ECO:0000313" key="5">
    <source>
        <dbReference type="Proteomes" id="UP000309038"/>
    </source>
</evidence>
<feature type="domain" description="VWFA" evidence="2">
    <location>
        <begin position="283"/>
        <end position="430"/>
    </location>
</feature>
<evidence type="ECO:0000256" key="1">
    <source>
        <dbReference type="SAM" id="MobiDB-lite"/>
    </source>
</evidence>
<accession>A0A4S4KMI5</accession>
<dbReference type="AlphaFoldDB" id="A0A4S4KMI5"/>
<proteinExistence type="predicted"/>
<name>A0A4S4KMI5_9APHY</name>
<reference evidence="4 5" key="1">
    <citation type="submission" date="2019-02" db="EMBL/GenBank/DDBJ databases">
        <title>Genome sequencing of the rare red list fungi Phlebia centrifuga.</title>
        <authorList>
            <person name="Buettner E."/>
            <person name="Kellner H."/>
        </authorList>
    </citation>
    <scope>NUCLEOTIDE SEQUENCE [LARGE SCALE GENOMIC DNA]</scope>
    <source>
        <strain evidence="4 5">DSM 108282</strain>
    </source>
</reference>
<dbReference type="PANTHER" id="PTHR45737">
    <property type="entry name" value="VON WILLEBRAND FACTOR A DOMAIN-CONTAINING PROTEIN 5A"/>
    <property type="match status" value="1"/>
</dbReference>
<feature type="compositionally biased region" description="Low complexity" evidence="1">
    <location>
        <begin position="628"/>
        <end position="638"/>
    </location>
</feature>
<dbReference type="SMART" id="SM00609">
    <property type="entry name" value="VIT"/>
    <property type="match status" value="1"/>
</dbReference>
<dbReference type="Pfam" id="PF13768">
    <property type="entry name" value="VWA_3"/>
    <property type="match status" value="1"/>
</dbReference>
<evidence type="ECO:0000313" key="4">
    <source>
        <dbReference type="EMBL" id="THG99718.1"/>
    </source>
</evidence>
<dbReference type="Gene3D" id="3.40.50.410">
    <property type="entry name" value="von Willebrand factor, type A domain"/>
    <property type="match status" value="1"/>
</dbReference>
<dbReference type="InterPro" id="IPR036465">
    <property type="entry name" value="vWFA_dom_sf"/>
</dbReference>
<evidence type="ECO:0000259" key="2">
    <source>
        <dbReference type="PROSITE" id="PS50234"/>
    </source>
</evidence>
<dbReference type="InterPro" id="IPR002035">
    <property type="entry name" value="VWF_A"/>
</dbReference>
<feature type="domain" description="VIT" evidence="3">
    <location>
        <begin position="15"/>
        <end position="145"/>
    </location>
</feature>